<dbReference type="EMBL" id="CP016591">
    <property type="protein sequence ID" value="ANY21262.1"/>
    <property type="molecule type" value="Genomic_DNA"/>
</dbReference>
<keyword evidence="3" id="KW-1185">Reference proteome</keyword>
<feature type="compositionally biased region" description="Low complexity" evidence="1">
    <location>
        <begin position="9"/>
        <end position="18"/>
    </location>
</feature>
<name>A0A1B2AGJ2_9SPHN</name>
<feature type="compositionally biased region" description="Gly residues" evidence="1">
    <location>
        <begin position="19"/>
        <end position="40"/>
    </location>
</feature>
<dbReference type="KEGG" id="ado:A6F68_02772"/>
<feature type="region of interest" description="Disordered" evidence="1">
    <location>
        <begin position="1"/>
        <end position="45"/>
    </location>
</feature>
<evidence type="ECO:0000256" key="1">
    <source>
        <dbReference type="SAM" id="MobiDB-lite"/>
    </source>
</evidence>
<reference evidence="2 3" key="1">
    <citation type="submission" date="2016-07" db="EMBL/GenBank/DDBJ databases">
        <title>Complete genome sequence of Altererythrobacter dongtanensis KCTC 22672, a type strain with esterase isolated from tidal flat.</title>
        <authorList>
            <person name="Cheng H."/>
            <person name="Wu Y.-H."/>
            <person name="Zhou P."/>
            <person name="Huo Y.-Y."/>
            <person name="Wang C.-S."/>
            <person name="Xu X.-W."/>
        </authorList>
    </citation>
    <scope>NUCLEOTIDE SEQUENCE [LARGE SCALE GENOMIC DNA]</scope>
    <source>
        <strain evidence="2 3">KCTC 22672</strain>
    </source>
</reference>
<proteinExistence type="predicted"/>
<organism evidence="2 3">
    <name type="scientific">Tsuneonella dongtanensis</name>
    <dbReference type="NCBI Taxonomy" id="692370"/>
    <lineage>
        <taxon>Bacteria</taxon>
        <taxon>Pseudomonadati</taxon>
        <taxon>Pseudomonadota</taxon>
        <taxon>Alphaproteobacteria</taxon>
        <taxon>Sphingomonadales</taxon>
        <taxon>Erythrobacteraceae</taxon>
        <taxon>Tsuneonella</taxon>
    </lineage>
</organism>
<protein>
    <submittedName>
        <fullName evidence="2">Uncharacterized protein</fullName>
    </submittedName>
</protein>
<gene>
    <name evidence="2" type="ORF">A6F68_02772</name>
</gene>
<evidence type="ECO:0000313" key="3">
    <source>
        <dbReference type="Proteomes" id="UP000092932"/>
    </source>
</evidence>
<dbReference type="STRING" id="692370.A6F68_02772"/>
<dbReference type="AlphaFoldDB" id="A0A1B2AGJ2"/>
<dbReference type="Proteomes" id="UP000092932">
    <property type="component" value="Chromosome"/>
</dbReference>
<evidence type="ECO:0000313" key="2">
    <source>
        <dbReference type="EMBL" id="ANY21262.1"/>
    </source>
</evidence>
<sequence>MATRAIMADLSDGMDGPPDGSGGGLAPFGKEGVGAEGGDGQRPLAGSRFMQALDRELVRLGPV</sequence>
<accession>A0A1B2AGJ2</accession>